<evidence type="ECO:0000313" key="2">
    <source>
        <dbReference type="Proteomes" id="UP000197138"/>
    </source>
</evidence>
<gene>
    <name evidence="1" type="ORF">CDL15_Pgr005358</name>
</gene>
<dbReference type="AlphaFoldDB" id="A0A218XDT0"/>
<dbReference type="EMBL" id="MTKT01001941">
    <property type="protein sequence ID" value="OWM82958.1"/>
    <property type="molecule type" value="Genomic_DNA"/>
</dbReference>
<reference evidence="2" key="1">
    <citation type="journal article" date="2017" name="Plant J.">
        <title>The pomegranate (Punica granatum L.) genome and the genomics of punicalagin biosynthesis.</title>
        <authorList>
            <person name="Qin G."/>
            <person name="Xu C."/>
            <person name="Ming R."/>
            <person name="Tang H."/>
            <person name="Guyot R."/>
            <person name="Kramer E.M."/>
            <person name="Hu Y."/>
            <person name="Yi X."/>
            <person name="Qi Y."/>
            <person name="Xu X."/>
            <person name="Gao Z."/>
            <person name="Pan H."/>
            <person name="Jian J."/>
            <person name="Tian Y."/>
            <person name="Yue Z."/>
            <person name="Xu Y."/>
        </authorList>
    </citation>
    <scope>NUCLEOTIDE SEQUENCE [LARGE SCALE GENOMIC DNA]</scope>
    <source>
        <strain evidence="2">cv. Dabenzi</strain>
    </source>
</reference>
<protein>
    <submittedName>
        <fullName evidence="1">Uncharacterized protein</fullName>
    </submittedName>
</protein>
<sequence>MSTTSVPGHILGVPIGNDDPNRLPFNNTHYVSICSFRTRIAASVPFGRRGSSNRLADARDSVYEWLPENVKDSLQMPDIDAAEQPKNVRFFS</sequence>
<organism evidence="1 2">
    <name type="scientific">Punica granatum</name>
    <name type="common">Pomegranate</name>
    <dbReference type="NCBI Taxonomy" id="22663"/>
    <lineage>
        <taxon>Eukaryota</taxon>
        <taxon>Viridiplantae</taxon>
        <taxon>Streptophyta</taxon>
        <taxon>Embryophyta</taxon>
        <taxon>Tracheophyta</taxon>
        <taxon>Spermatophyta</taxon>
        <taxon>Magnoliopsida</taxon>
        <taxon>eudicotyledons</taxon>
        <taxon>Gunneridae</taxon>
        <taxon>Pentapetalae</taxon>
        <taxon>rosids</taxon>
        <taxon>malvids</taxon>
        <taxon>Myrtales</taxon>
        <taxon>Lythraceae</taxon>
        <taxon>Punica</taxon>
    </lineage>
</organism>
<comment type="caution">
    <text evidence="1">The sequence shown here is derived from an EMBL/GenBank/DDBJ whole genome shotgun (WGS) entry which is preliminary data.</text>
</comment>
<evidence type="ECO:0000313" key="1">
    <source>
        <dbReference type="EMBL" id="OWM82958.1"/>
    </source>
</evidence>
<name>A0A218XDT0_PUNGR</name>
<proteinExistence type="predicted"/>
<accession>A0A218XDT0</accession>
<dbReference type="Proteomes" id="UP000197138">
    <property type="component" value="Unassembled WGS sequence"/>
</dbReference>